<keyword evidence="5" id="KW-0804">Transcription</keyword>
<evidence type="ECO:0000256" key="4">
    <source>
        <dbReference type="ARBA" id="ARBA00023125"/>
    </source>
</evidence>
<dbReference type="GO" id="GO:0003677">
    <property type="term" value="F:DNA binding"/>
    <property type="evidence" value="ECO:0007669"/>
    <property type="project" value="UniProtKB-KW"/>
</dbReference>
<dbReference type="InterPro" id="IPR021858">
    <property type="entry name" value="Fun_TF"/>
</dbReference>
<dbReference type="AlphaFoldDB" id="A0AA35QD27"/>
<dbReference type="Proteomes" id="UP001160390">
    <property type="component" value="Unassembled WGS sequence"/>
</dbReference>
<dbReference type="GO" id="GO:0046872">
    <property type="term" value="F:metal ion binding"/>
    <property type="evidence" value="ECO:0007669"/>
    <property type="project" value="UniProtKB-KW"/>
</dbReference>
<keyword evidence="1" id="KW-0479">Metal-binding</keyword>
<keyword evidence="3" id="KW-0805">Transcription regulation</keyword>
<keyword evidence="6" id="KW-0539">Nucleus</keyword>
<gene>
    <name evidence="8" type="ORF">CCHLO57077_00018908</name>
</gene>
<keyword evidence="2" id="KW-0862">Zinc</keyword>
<sequence length="650" mass="74659">MILLPAVKAIPDLRSDSEQRSFEFFRHVTGPRLSSDYDSGFWITTVLKFSHTTPAVRHAVLAVSALYEVLIYESTDHNGQLVKKKIFAFQQYNRAIALLREQLNSRDDQEPLTHLLLCVLFVCLEFIQRKNIEALTHLQQGRQLLHTTIQSKRLQKSQSNLISQHIVPTYMRSGLTLYLFGIGTPPVPESLNLHLEIPEVFQSVDQARNMFYSILDDSLRWRFLWKTSQNRDPRVPTDFAYKTTHYNSKKLTPQKIKEFEVKQEVLLSRLSQWNTAFSLFKASNACPCTPTASFLLLQILYHTSIIWTSTAMSEAEQIFDEYLEHFSAIIPLCAAYLKARKDGYEILEERFSKEYICFNLTDPQPNKTKIDDKESQERIAFSFETGIVPVLFLTAAKCRHPHIRRAAVSLLSQHGHCQENLWKAKVFANIAAYMIHVETEARESFQQELEQEQLPLPSPTVPCCSAPQNGLYDIPFEATQIFQPPFNESARSLGSDTAKPTIVQNPFLASVQYTRPGLHNLAHRLDFKNPKISTPSQEDSSYSESESAESLLRPFTPEISNFNLLRENSTNGCSMAFTPESRRSIQSSRDWKSLPVNDFSDTHFGIPEHLRISDAIIGHHEERGISVTFFRKPGPFCREWEIWNEFIQTD</sequence>
<keyword evidence="4" id="KW-0238">DNA-binding</keyword>
<reference evidence="8" key="1">
    <citation type="submission" date="2023-01" db="EMBL/GenBank/DDBJ databases">
        <authorList>
            <person name="Piombo E."/>
        </authorList>
    </citation>
    <scope>NUCLEOTIDE SEQUENCE</scope>
</reference>
<dbReference type="InterPro" id="IPR052360">
    <property type="entry name" value="Transcr_Regulatory_Proteins"/>
</dbReference>
<evidence type="ECO:0000256" key="7">
    <source>
        <dbReference type="SAM" id="MobiDB-lite"/>
    </source>
</evidence>
<proteinExistence type="predicted"/>
<organism evidence="8 9">
    <name type="scientific">Clonostachys chloroleuca</name>
    <dbReference type="NCBI Taxonomy" id="1926264"/>
    <lineage>
        <taxon>Eukaryota</taxon>
        <taxon>Fungi</taxon>
        <taxon>Dikarya</taxon>
        <taxon>Ascomycota</taxon>
        <taxon>Pezizomycotina</taxon>
        <taxon>Sordariomycetes</taxon>
        <taxon>Hypocreomycetidae</taxon>
        <taxon>Hypocreales</taxon>
        <taxon>Bionectriaceae</taxon>
        <taxon>Clonostachys</taxon>
    </lineage>
</organism>
<evidence type="ECO:0000256" key="6">
    <source>
        <dbReference type="ARBA" id="ARBA00023242"/>
    </source>
</evidence>
<name>A0AA35QD27_9HYPO</name>
<evidence type="ECO:0000256" key="2">
    <source>
        <dbReference type="ARBA" id="ARBA00022833"/>
    </source>
</evidence>
<keyword evidence="9" id="KW-1185">Reference proteome</keyword>
<feature type="compositionally biased region" description="Low complexity" evidence="7">
    <location>
        <begin position="533"/>
        <end position="550"/>
    </location>
</feature>
<evidence type="ECO:0000313" key="9">
    <source>
        <dbReference type="Proteomes" id="UP001160390"/>
    </source>
</evidence>
<accession>A0AA35QD27</accession>
<dbReference type="Pfam" id="PF11951">
    <property type="entry name" value="Fungal_trans_2"/>
    <property type="match status" value="1"/>
</dbReference>
<dbReference type="PANTHER" id="PTHR36206">
    <property type="entry name" value="ASPERCRYPTIN BIOSYNTHESIS CLUSTER-SPECIFIC TRANSCRIPTION REGULATOR ATNN-RELATED"/>
    <property type="match status" value="1"/>
</dbReference>
<feature type="region of interest" description="Disordered" evidence="7">
    <location>
        <begin position="529"/>
        <end position="551"/>
    </location>
</feature>
<comment type="caution">
    <text evidence="8">The sequence shown here is derived from an EMBL/GenBank/DDBJ whole genome shotgun (WGS) entry which is preliminary data.</text>
</comment>
<dbReference type="PANTHER" id="PTHR36206:SF16">
    <property type="entry name" value="TRANSCRIPTION FACTOR DOMAIN-CONTAINING PROTEIN-RELATED"/>
    <property type="match status" value="1"/>
</dbReference>
<evidence type="ECO:0000256" key="3">
    <source>
        <dbReference type="ARBA" id="ARBA00023015"/>
    </source>
</evidence>
<evidence type="ECO:0000313" key="8">
    <source>
        <dbReference type="EMBL" id="CAI6099698.1"/>
    </source>
</evidence>
<evidence type="ECO:0000256" key="5">
    <source>
        <dbReference type="ARBA" id="ARBA00023163"/>
    </source>
</evidence>
<evidence type="ECO:0000256" key="1">
    <source>
        <dbReference type="ARBA" id="ARBA00022723"/>
    </source>
</evidence>
<dbReference type="EMBL" id="CABFNP030001328">
    <property type="protein sequence ID" value="CAI6099698.1"/>
    <property type="molecule type" value="Genomic_DNA"/>
</dbReference>
<protein>
    <submittedName>
        <fullName evidence="8">Uncharacterized protein</fullName>
    </submittedName>
</protein>